<protein>
    <submittedName>
        <fullName evidence="4">Ribosomal protein S18 acetylase RimI</fullName>
    </submittedName>
</protein>
<dbReference type="EMBL" id="FTMA01000001">
    <property type="protein sequence ID" value="SIQ06186.1"/>
    <property type="molecule type" value="Genomic_DNA"/>
</dbReference>
<evidence type="ECO:0000313" key="4">
    <source>
        <dbReference type="EMBL" id="SIQ06186.1"/>
    </source>
</evidence>
<evidence type="ECO:0000256" key="2">
    <source>
        <dbReference type="ARBA" id="ARBA00023315"/>
    </source>
</evidence>
<dbReference type="GO" id="GO:0005840">
    <property type="term" value="C:ribosome"/>
    <property type="evidence" value="ECO:0007669"/>
    <property type="project" value="UniProtKB-KW"/>
</dbReference>
<dbReference type="PROSITE" id="PS51186">
    <property type="entry name" value="GNAT"/>
    <property type="match status" value="1"/>
</dbReference>
<proteinExistence type="predicted"/>
<dbReference type="Gene3D" id="3.40.630.30">
    <property type="match status" value="1"/>
</dbReference>
<dbReference type="PANTHER" id="PTHR42919:SF8">
    <property type="entry name" value="N-ALPHA-ACETYLTRANSFERASE 50"/>
    <property type="match status" value="1"/>
</dbReference>
<feature type="domain" description="N-acetyltransferase" evidence="3">
    <location>
        <begin position="3"/>
        <end position="172"/>
    </location>
</feature>
<dbReference type="InterPro" id="IPR051556">
    <property type="entry name" value="N-term/lysine_N-AcTrnsfr"/>
</dbReference>
<dbReference type="InterPro" id="IPR016181">
    <property type="entry name" value="Acyl_CoA_acyltransferase"/>
</dbReference>
<dbReference type="AlphaFoldDB" id="A0A1N6PPF2"/>
<dbReference type="InterPro" id="IPR000182">
    <property type="entry name" value="GNAT_dom"/>
</dbReference>
<keyword evidence="2" id="KW-0012">Acyltransferase</keyword>
<keyword evidence="1" id="KW-0808">Transferase</keyword>
<accession>A0A1N6PPF2</accession>
<organism evidence="4 5">
    <name type="scientific">Maribacter ulvicola</name>
    <dbReference type="NCBI Taxonomy" id="228959"/>
    <lineage>
        <taxon>Bacteria</taxon>
        <taxon>Pseudomonadati</taxon>
        <taxon>Bacteroidota</taxon>
        <taxon>Flavobacteriia</taxon>
        <taxon>Flavobacteriales</taxon>
        <taxon>Flavobacteriaceae</taxon>
        <taxon>Maribacter</taxon>
    </lineage>
</organism>
<evidence type="ECO:0000259" key="3">
    <source>
        <dbReference type="PROSITE" id="PS51186"/>
    </source>
</evidence>
<dbReference type="OrthoDB" id="7205533at2"/>
<keyword evidence="4" id="KW-0687">Ribonucleoprotein</keyword>
<keyword evidence="4" id="KW-0689">Ribosomal protein</keyword>
<dbReference type="Proteomes" id="UP000186953">
    <property type="component" value="Unassembled WGS sequence"/>
</dbReference>
<keyword evidence="5" id="KW-1185">Reference proteome</keyword>
<dbReference type="RefSeq" id="WP_076546769.1">
    <property type="nucleotide sequence ID" value="NZ_FTMA01000001.1"/>
</dbReference>
<evidence type="ECO:0000313" key="5">
    <source>
        <dbReference type="Proteomes" id="UP000186953"/>
    </source>
</evidence>
<dbReference type="GO" id="GO:0016747">
    <property type="term" value="F:acyltransferase activity, transferring groups other than amino-acyl groups"/>
    <property type="evidence" value="ECO:0007669"/>
    <property type="project" value="InterPro"/>
</dbReference>
<dbReference type="SUPFAM" id="SSF55729">
    <property type="entry name" value="Acyl-CoA N-acyltransferases (Nat)"/>
    <property type="match status" value="1"/>
</dbReference>
<name>A0A1N6PPF2_9FLAO</name>
<dbReference type="CDD" id="cd04301">
    <property type="entry name" value="NAT_SF"/>
    <property type="match status" value="1"/>
</dbReference>
<reference evidence="5" key="1">
    <citation type="submission" date="2017-01" db="EMBL/GenBank/DDBJ databases">
        <authorList>
            <person name="Varghese N."/>
            <person name="Submissions S."/>
        </authorList>
    </citation>
    <scope>NUCLEOTIDE SEQUENCE [LARGE SCALE GENOMIC DNA]</scope>
    <source>
        <strain evidence="5">DSM 15366</strain>
    </source>
</reference>
<gene>
    <name evidence="4" type="ORF">SAMN05421797_101538</name>
</gene>
<dbReference type="STRING" id="228959.SAMN05421797_101538"/>
<evidence type="ECO:0000256" key="1">
    <source>
        <dbReference type="ARBA" id="ARBA00022679"/>
    </source>
</evidence>
<sequence>MELTYSLCCLTDLVQLREISEQTFTTAFEKDNDPTDFKKYVEQAFALATIKKELLNPNSDFYFACFNKELVGYFKLNVKEAQSELKHDDGIELERIYVLKKHQGLGYGEQMLLHIKNIGHNRNKKILWLGVWQENKGAIQFYERHGFQKFGTHPYFIGSDEQTDWLMRFHLSIL</sequence>
<dbReference type="PANTHER" id="PTHR42919">
    <property type="entry name" value="N-ALPHA-ACETYLTRANSFERASE"/>
    <property type="match status" value="1"/>
</dbReference>
<dbReference type="Pfam" id="PF00583">
    <property type="entry name" value="Acetyltransf_1"/>
    <property type="match status" value="1"/>
</dbReference>